<dbReference type="PROSITE" id="PS51257">
    <property type="entry name" value="PROKAR_LIPOPROTEIN"/>
    <property type="match status" value="1"/>
</dbReference>
<protein>
    <recommendedName>
        <fullName evidence="2 5">Beta-lactamase</fullName>
        <ecNumber evidence="2 5">3.5.2.6</ecNumber>
    </recommendedName>
</protein>
<evidence type="ECO:0000256" key="1">
    <source>
        <dbReference type="ARBA" id="ARBA00009009"/>
    </source>
</evidence>
<dbReference type="PANTHER" id="PTHR35333">
    <property type="entry name" value="BETA-LACTAMASE"/>
    <property type="match status" value="1"/>
</dbReference>
<feature type="domain" description="Beta-lactamase class A catalytic" evidence="7">
    <location>
        <begin position="78"/>
        <end position="292"/>
    </location>
</feature>
<keyword evidence="3 5" id="KW-0378">Hydrolase</keyword>
<name>A0A3A9ZZV6_9ACTN</name>
<dbReference type="GO" id="GO:0008800">
    <property type="term" value="F:beta-lactamase activity"/>
    <property type="evidence" value="ECO:0007669"/>
    <property type="project" value="UniProtKB-UniRule"/>
</dbReference>
<evidence type="ECO:0000313" key="8">
    <source>
        <dbReference type="EMBL" id="RKN52856.1"/>
    </source>
</evidence>
<dbReference type="InterPro" id="IPR023650">
    <property type="entry name" value="Beta-lactam_class-A_AS"/>
</dbReference>
<dbReference type="Pfam" id="PF13354">
    <property type="entry name" value="Beta-lactamase2"/>
    <property type="match status" value="1"/>
</dbReference>
<dbReference type="AlphaFoldDB" id="A0A3A9ZZV6"/>
<comment type="caution">
    <text evidence="8">The sequence shown here is derived from an EMBL/GenBank/DDBJ whole genome shotgun (WGS) entry which is preliminary data.</text>
</comment>
<dbReference type="PRINTS" id="PR00118">
    <property type="entry name" value="BLACTAMASEA"/>
</dbReference>
<dbReference type="InterPro" id="IPR012338">
    <property type="entry name" value="Beta-lactam/transpept-like"/>
</dbReference>
<dbReference type="RefSeq" id="WP_120781763.1">
    <property type="nucleotide sequence ID" value="NZ_JBHLUP010000002.1"/>
</dbReference>
<dbReference type="EC" id="3.5.2.6" evidence="2 5"/>
<dbReference type="EMBL" id="RBAN01000004">
    <property type="protein sequence ID" value="RKN52856.1"/>
    <property type="molecule type" value="Genomic_DNA"/>
</dbReference>
<gene>
    <name evidence="8" type="primary">bla</name>
    <name evidence="8" type="ORF">D7193_23860</name>
</gene>
<sequence>MDLSGVRRGVAAVTAATALAGLAACGPDDDRPAAGGPSPSATAPGGASPSVPGVTASPAIDLAPEFRRLEAAFDARLGVHAVDTGTGRTVAYRADERFAYASTFKALAAAALLDRTSAAQLDEVVHYTREDLLAHSPVTERHVATGMSLRDLADAAVRYSDNTAGNLILRRLGGPAGFGESLRGLGDTATDAERYETSLNEGRPGDRRDTTTPRAFATDLRAYAVGDALGREDRDILNGWLRGNTTGDGLIRAGTPQGWVVGDKTGSGGYGARNDIAVLWPPDGAPIVLAVMSRRDAKDAPYDDALIARATRVVVGALRP</sequence>
<dbReference type="InterPro" id="IPR045155">
    <property type="entry name" value="Beta-lactam_cat"/>
</dbReference>
<keyword evidence="4 5" id="KW-0046">Antibiotic resistance</keyword>
<keyword evidence="9" id="KW-1185">Reference proteome</keyword>
<dbReference type="GO" id="GO:0046677">
    <property type="term" value="P:response to antibiotic"/>
    <property type="evidence" value="ECO:0007669"/>
    <property type="project" value="UniProtKB-UniRule"/>
</dbReference>
<evidence type="ECO:0000256" key="3">
    <source>
        <dbReference type="ARBA" id="ARBA00022801"/>
    </source>
</evidence>
<dbReference type="InterPro" id="IPR000871">
    <property type="entry name" value="Beta-lactam_class-A"/>
</dbReference>
<evidence type="ECO:0000256" key="2">
    <source>
        <dbReference type="ARBA" id="ARBA00012865"/>
    </source>
</evidence>
<evidence type="ECO:0000259" key="7">
    <source>
        <dbReference type="Pfam" id="PF13354"/>
    </source>
</evidence>
<dbReference type="SUPFAM" id="SSF56601">
    <property type="entry name" value="beta-lactamase/transpeptidase-like"/>
    <property type="match status" value="1"/>
</dbReference>
<dbReference type="Proteomes" id="UP000279968">
    <property type="component" value="Unassembled WGS sequence"/>
</dbReference>
<proteinExistence type="inferred from homology"/>
<reference evidence="8 9" key="1">
    <citation type="journal article" date="2015" name="Int. J. Syst. Evol. Microbiol.">
        <title>Micromonospora costi sp. nov., isolated from a leaf of Costus speciosus.</title>
        <authorList>
            <person name="Thawai C."/>
        </authorList>
    </citation>
    <scope>NUCLEOTIDE SEQUENCE [LARGE SCALE GENOMIC DNA]</scope>
    <source>
        <strain evidence="8 9">CS1-12</strain>
    </source>
</reference>
<organism evidence="8 9">
    <name type="scientific">Micromonospora costi</name>
    <dbReference type="NCBI Taxonomy" id="1530042"/>
    <lineage>
        <taxon>Bacteria</taxon>
        <taxon>Bacillati</taxon>
        <taxon>Actinomycetota</taxon>
        <taxon>Actinomycetes</taxon>
        <taxon>Micromonosporales</taxon>
        <taxon>Micromonosporaceae</taxon>
        <taxon>Micromonospora</taxon>
    </lineage>
</organism>
<evidence type="ECO:0000313" key="9">
    <source>
        <dbReference type="Proteomes" id="UP000279968"/>
    </source>
</evidence>
<feature type="region of interest" description="Disordered" evidence="6">
    <location>
        <begin position="29"/>
        <end position="54"/>
    </location>
</feature>
<evidence type="ECO:0000256" key="5">
    <source>
        <dbReference type="RuleBase" id="RU361140"/>
    </source>
</evidence>
<comment type="catalytic activity">
    <reaction evidence="5">
        <text>a beta-lactam + H2O = a substituted beta-amino acid</text>
        <dbReference type="Rhea" id="RHEA:20401"/>
        <dbReference type="ChEBI" id="CHEBI:15377"/>
        <dbReference type="ChEBI" id="CHEBI:35627"/>
        <dbReference type="ChEBI" id="CHEBI:140347"/>
        <dbReference type="EC" id="3.5.2.6"/>
    </reaction>
</comment>
<dbReference type="NCBIfam" id="NF033103">
    <property type="entry name" value="bla_class_A"/>
    <property type="match status" value="1"/>
</dbReference>
<dbReference type="OrthoDB" id="9784149at2"/>
<dbReference type="PANTHER" id="PTHR35333:SF3">
    <property type="entry name" value="BETA-LACTAMASE-TYPE TRANSPEPTIDASE FOLD CONTAINING PROTEIN"/>
    <property type="match status" value="1"/>
</dbReference>
<accession>A0A3A9ZZV6</accession>
<dbReference type="GO" id="GO:0030655">
    <property type="term" value="P:beta-lactam antibiotic catabolic process"/>
    <property type="evidence" value="ECO:0007669"/>
    <property type="project" value="InterPro"/>
</dbReference>
<comment type="similarity">
    <text evidence="1 5">Belongs to the class-A beta-lactamase family.</text>
</comment>
<feature type="compositionally biased region" description="Low complexity" evidence="6">
    <location>
        <begin position="33"/>
        <end position="54"/>
    </location>
</feature>
<evidence type="ECO:0000256" key="6">
    <source>
        <dbReference type="SAM" id="MobiDB-lite"/>
    </source>
</evidence>
<dbReference type="PROSITE" id="PS00146">
    <property type="entry name" value="BETA_LACTAMASE_A"/>
    <property type="match status" value="1"/>
</dbReference>
<evidence type="ECO:0000256" key="4">
    <source>
        <dbReference type="ARBA" id="ARBA00023251"/>
    </source>
</evidence>
<dbReference type="Gene3D" id="3.40.710.10">
    <property type="entry name" value="DD-peptidase/beta-lactamase superfamily"/>
    <property type="match status" value="1"/>
</dbReference>